<gene>
    <name evidence="1" type="ORF">PoB_006446100</name>
</gene>
<evidence type="ECO:0000313" key="1">
    <source>
        <dbReference type="EMBL" id="GFO37956.1"/>
    </source>
</evidence>
<protein>
    <submittedName>
        <fullName evidence="1">Uncharacterized protein</fullName>
    </submittedName>
</protein>
<sequence>MGGAGCHCLSLAEKGRKFTPLMATCLVIGSSLRITNEPTLEKSCVGSSSSNQWKSEMVWPFGFGLPLFRRDCAVCGV</sequence>
<reference evidence="1 2" key="1">
    <citation type="journal article" date="2021" name="Elife">
        <title>Chloroplast acquisition without the gene transfer in kleptoplastic sea slugs, Plakobranchus ocellatus.</title>
        <authorList>
            <person name="Maeda T."/>
            <person name="Takahashi S."/>
            <person name="Yoshida T."/>
            <person name="Shimamura S."/>
            <person name="Takaki Y."/>
            <person name="Nagai Y."/>
            <person name="Toyoda A."/>
            <person name="Suzuki Y."/>
            <person name="Arimoto A."/>
            <person name="Ishii H."/>
            <person name="Satoh N."/>
            <person name="Nishiyama T."/>
            <person name="Hasebe M."/>
            <person name="Maruyama T."/>
            <person name="Minagawa J."/>
            <person name="Obokata J."/>
            <person name="Shigenobu S."/>
        </authorList>
    </citation>
    <scope>NUCLEOTIDE SEQUENCE [LARGE SCALE GENOMIC DNA]</scope>
</reference>
<organism evidence="1 2">
    <name type="scientific">Plakobranchus ocellatus</name>
    <dbReference type="NCBI Taxonomy" id="259542"/>
    <lineage>
        <taxon>Eukaryota</taxon>
        <taxon>Metazoa</taxon>
        <taxon>Spiralia</taxon>
        <taxon>Lophotrochozoa</taxon>
        <taxon>Mollusca</taxon>
        <taxon>Gastropoda</taxon>
        <taxon>Heterobranchia</taxon>
        <taxon>Euthyneura</taxon>
        <taxon>Panpulmonata</taxon>
        <taxon>Sacoglossa</taxon>
        <taxon>Placobranchoidea</taxon>
        <taxon>Plakobranchidae</taxon>
        <taxon>Plakobranchus</taxon>
    </lineage>
</organism>
<dbReference type="EMBL" id="BLXT01007308">
    <property type="protein sequence ID" value="GFO37956.1"/>
    <property type="molecule type" value="Genomic_DNA"/>
</dbReference>
<dbReference type="AlphaFoldDB" id="A0AAV4D1J1"/>
<proteinExistence type="predicted"/>
<dbReference type="Proteomes" id="UP000735302">
    <property type="component" value="Unassembled WGS sequence"/>
</dbReference>
<evidence type="ECO:0000313" key="2">
    <source>
        <dbReference type="Proteomes" id="UP000735302"/>
    </source>
</evidence>
<comment type="caution">
    <text evidence="1">The sequence shown here is derived from an EMBL/GenBank/DDBJ whole genome shotgun (WGS) entry which is preliminary data.</text>
</comment>
<name>A0AAV4D1J1_9GAST</name>
<keyword evidence="2" id="KW-1185">Reference proteome</keyword>
<accession>A0AAV4D1J1</accession>